<dbReference type="HOGENOM" id="CLU_1945562_0_0_0"/>
<dbReference type="Proteomes" id="UP000027982">
    <property type="component" value="Chromosome"/>
</dbReference>
<dbReference type="EMBL" id="CP007139">
    <property type="protein sequence ID" value="AIE85161.1"/>
    <property type="molecule type" value="Genomic_DNA"/>
</dbReference>
<evidence type="ECO:0000313" key="2">
    <source>
        <dbReference type="Proteomes" id="UP000027982"/>
    </source>
</evidence>
<sequence length="129" mass="14688">MRGILNLKLEHARLEVVKGDMPSVELCSEALRLRLITEDEKCYLQVSEIDEEVNHRAKTDPYNLLSVLSGLRYHVSAGNSLCTLHRENGDVVVEYQTGNHAPTTCRISVDQFRRFIDQVLPSRSRGYMA</sequence>
<dbReference type="AlphaFoldDB" id="A0A068NNZ8"/>
<protein>
    <submittedName>
        <fullName evidence="1">Uncharacterized protein</fullName>
    </submittedName>
</protein>
<proteinExistence type="predicted"/>
<keyword evidence="2" id="KW-1185">Reference proteome</keyword>
<reference evidence="1 2" key="1">
    <citation type="journal article" date="2014" name="PLoS ONE">
        <title>The first complete genome sequence of the class fimbriimonadia in the phylum armatimonadetes.</title>
        <authorList>
            <person name="Hu Z.Y."/>
            <person name="Wang Y.Z."/>
            <person name="Im W.T."/>
            <person name="Wang S.Y."/>
            <person name="Zhao G.P."/>
            <person name="Zheng H.J."/>
            <person name="Quan Z.X."/>
        </authorList>
    </citation>
    <scope>NUCLEOTIDE SEQUENCE [LARGE SCALE GENOMIC DNA]</scope>
    <source>
        <strain evidence="1">Gsoil 348</strain>
    </source>
</reference>
<dbReference type="KEGG" id="fgi:OP10G_1793"/>
<accession>A0A068NNZ8</accession>
<gene>
    <name evidence="1" type="ORF">OP10G_1793</name>
</gene>
<dbReference type="STRING" id="661478.OP10G_1793"/>
<name>A0A068NNZ8_FIMGI</name>
<evidence type="ECO:0000313" key="1">
    <source>
        <dbReference type="EMBL" id="AIE85161.1"/>
    </source>
</evidence>
<dbReference type="RefSeq" id="WP_144241069.1">
    <property type="nucleotide sequence ID" value="NZ_CP007139.1"/>
</dbReference>
<organism evidence="1 2">
    <name type="scientific">Fimbriimonas ginsengisoli Gsoil 348</name>
    <dbReference type="NCBI Taxonomy" id="661478"/>
    <lineage>
        <taxon>Bacteria</taxon>
        <taxon>Bacillati</taxon>
        <taxon>Armatimonadota</taxon>
        <taxon>Fimbriimonadia</taxon>
        <taxon>Fimbriimonadales</taxon>
        <taxon>Fimbriimonadaceae</taxon>
        <taxon>Fimbriimonas</taxon>
    </lineage>
</organism>